<dbReference type="SUPFAM" id="SSF143422">
    <property type="entry name" value="Transposase IS200-like"/>
    <property type="match status" value="1"/>
</dbReference>
<dbReference type="Pfam" id="PF01797">
    <property type="entry name" value="Y1_Tnp"/>
    <property type="match status" value="1"/>
</dbReference>
<dbReference type="InterPro" id="IPR002686">
    <property type="entry name" value="Transposase_17"/>
</dbReference>
<dbReference type="GO" id="GO:0003677">
    <property type="term" value="F:DNA binding"/>
    <property type="evidence" value="ECO:0007669"/>
    <property type="project" value="InterPro"/>
</dbReference>
<dbReference type="GO" id="GO:0004803">
    <property type="term" value="F:transposase activity"/>
    <property type="evidence" value="ECO:0007669"/>
    <property type="project" value="InterPro"/>
</dbReference>
<dbReference type="Gene3D" id="3.30.70.1290">
    <property type="entry name" value="Transposase IS200-like"/>
    <property type="match status" value="1"/>
</dbReference>
<accession>A0A7C1ZER8</accession>
<dbReference type="EMBL" id="DRIH01000137">
    <property type="protein sequence ID" value="HEC67970.1"/>
    <property type="molecule type" value="Genomic_DNA"/>
</dbReference>
<protein>
    <recommendedName>
        <fullName evidence="1">Transposase IS200-like domain-containing protein</fullName>
    </recommendedName>
</protein>
<dbReference type="AlphaFoldDB" id="A0A7C1ZER8"/>
<dbReference type="Proteomes" id="UP000885738">
    <property type="component" value="Unassembled WGS sequence"/>
</dbReference>
<dbReference type="SMART" id="SM01321">
    <property type="entry name" value="Y1_Tnp"/>
    <property type="match status" value="1"/>
</dbReference>
<proteinExistence type="predicted"/>
<evidence type="ECO:0000259" key="1">
    <source>
        <dbReference type="SMART" id="SM01321"/>
    </source>
</evidence>
<reference evidence="2" key="1">
    <citation type="journal article" date="2020" name="mSystems">
        <title>Genome- and Community-Level Interaction Insights into Carbon Utilization and Element Cycling Functions of Hydrothermarchaeota in Hydrothermal Sediment.</title>
        <authorList>
            <person name="Zhou Z."/>
            <person name="Liu Y."/>
            <person name="Xu W."/>
            <person name="Pan J."/>
            <person name="Luo Z.H."/>
            <person name="Li M."/>
        </authorList>
    </citation>
    <scope>NUCLEOTIDE SEQUENCE [LARGE SCALE GENOMIC DNA]</scope>
    <source>
        <strain evidence="2">HyVt-389</strain>
    </source>
</reference>
<dbReference type="PANTHER" id="PTHR34322">
    <property type="entry name" value="TRANSPOSASE, Y1_TNP DOMAIN-CONTAINING"/>
    <property type="match status" value="1"/>
</dbReference>
<feature type="domain" description="Transposase IS200-like" evidence="1">
    <location>
        <begin position="7"/>
        <end position="150"/>
    </location>
</feature>
<organism evidence="2">
    <name type="scientific">Desulfofervidus auxilii</name>
    <dbReference type="NCBI Taxonomy" id="1621989"/>
    <lineage>
        <taxon>Bacteria</taxon>
        <taxon>Pseudomonadati</taxon>
        <taxon>Thermodesulfobacteriota</taxon>
        <taxon>Candidatus Desulfofervidia</taxon>
        <taxon>Candidatus Desulfofervidales</taxon>
        <taxon>Candidatus Desulfofervidaceae</taxon>
        <taxon>Candidatus Desulfofervidus</taxon>
    </lineage>
</organism>
<comment type="caution">
    <text evidence="2">The sequence shown here is derived from an EMBL/GenBank/DDBJ whole genome shotgun (WGS) entry which is preliminary data.</text>
</comment>
<evidence type="ECO:0000313" key="2">
    <source>
        <dbReference type="EMBL" id="HEC67970.1"/>
    </source>
</evidence>
<name>A0A7C1ZER8_DESA2</name>
<dbReference type="InterPro" id="IPR036515">
    <property type="entry name" value="Transposase_17_sf"/>
</dbReference>
<dbReference type="GO" id="GO:0006313">
    <property type="term" value="P:DNA transposition"/>
    <property type="evidence" value="ECO:0007669"/>
    <property type="project" value="InterPro"/>
</dbReference>
<gene>
    <name evidence="2" type="ORF">ENI35_04055</name>
</gene>
<dbReference type="PANTHER" id="PTHR34322:SF2">
    <property type="entry name" value="TRANSPOSASE IS200-LIKE DOMAIN-CONTAINING PROTEIN"/>
    <property type="match status" value="1"/>
</dbReference>
<sequence length="216" mass="26077">MRKEPLVTGLLYHICTKSIAGYKIFKFNEDYLRMLVMMKYYAYKEPPMKFSAYQKLEERRRCEIFQKLINKERIVEILAYCIMPTHLHLILSQLKKDGISLYMKNLLNSYTRYFNTKNKRKGPLWQGRFKSVLIKTDEQLLHLTRYIHLNPTSDNLGERPEDWPYSSYNEYLNNSKEPLCSFSKYLNIDPKAYKTFVETRKDYQKRLSEIKHLLLE</sequence>